<dbReference type="SUPFAM" id="SSF109604">
    <property type="entry name" value="HD-domain/PDEase-like"/>
    <property type="match status" value="1"/>
</dbReference>
<evidence type="ECO:0000313" key="3">
    <source>
        <dbReference type="Proteomes" id="UP000184447"/>
    </source>
</evidence>
<dbReference type="EMBL" id="FQXM01000012">
    <property type="protein sequence ID" value="SHH77324.1"/>
    <property type="molecule type" value="Genomic_DNA"/>
</dbReference>
<feature type="domain" description="HD" evidence="1">
    <location>
        <begin position="46"/>
        <end position="148"/>
    </location>
</feature>
<dbReference type="Gene3D" id="1.10.3210.10">
    <property type="entry name" value="Hypothetical protein af1432"/>
    <property type="match status" value="1"/>
</dbReference>
<sequence>MRNAPNKECQLSDDLKEYNECVAHIINSVQVQKMRDFKHHSVISCYEHSINVSMKSYKICKLLGFNYKSAAIGGLLHDLFLYDWHTTKLDDGMHGFLHPKIALGNAAKLLELNKIEKDIIVKHMFPLTMVPPFYRESIVVCLVDKYCAITETLSIYFKLKNRILS</sequence>
<keyword evidence="3" id="KW-1185">Reference proteome</keyword>
<name>A0A1M5VQQ7_9CLOT</name>
<evidence type="ECO:0000259" key="1">
    <source>
        <dbReference type="Pfam" id="PF01966"/>
    </source>
</evidence>
<dbReference type="OrthoDB" id="360187at2"/>
<organism evidence="2 3">
    <name type="scientific">Clostridium grantii DSM 8605</name>
    <dbReference type="NCBI Taxonomy" id="1121316"/>
    <lineage>
        <taxon>Bacteria</taxon>
        <taxon>Bacillati</taxon>
        <taxon>Bacillota</taxon>
        <taxon>Clostridia</taxon>
        <taxon>Eubacteriales</taxon>
        <taxon>Clostridiaceae</taxon>
        <taxon>Clostridium</taxon>
    </lineage>
</organism>
<reference evidence="2 3" key="1">
    <citation type="submission" date="2016-11" db="EMBL/GenBank/DDBJ databases">
        <authorList>
            <person name="Jaros S."/>
            <person name="Januszkiewicz K."/>
            <person name="Wedrychowicz H."/>
        </authorList>
    </citation>
    <scope>NUCLEOTIDE SEQUENCE [LARGE SCALE GENOMIC DNA]</scope>
    <source>
        <strain evidence="2 3">DSM 8605</strain>
    </source>
</reference>
<dbReference type="Proteomes" id="UP000184447">
    <property type="component" value="Unassembled WGS sequence"/>
</dbReference>
<protein>
    <recommendedName>
        <fullName evidence="1">HD domain-containing protein</fullName>
    </recommendedName>
</protein>
<dbReference type="RefSeq" id="WP_073338688.1">
    <property type="nucleotide sequence ID" value="NZ_FQXM01000012.1"/>
</dbReference>
<gene>
    <name evidence="2" type="ORF">SAMN02745207_02430</name>
</gene>
<dbReference type="Pfam" id="PF01966">
    <property type="entry name" value="HD"/>
    <property type="match status" value="1"/>
</dbReference>
<dbReference type="InterPro" id="IPR006674">
    <property type="entry name" value="HD_domain"/>
</dbReference>
<proteinExistence type="predicted"/>
<accession>A0A1M5VQQ7</accession>
<evidence type="ECO:0000313" key="2">
    <source>
        <dbReference type="EMBL" id="SHH77324.1"/>
    </source>
</evidence>
<dbReference type="AlphaFoldDB" id="A0A1M5VQQ7"/>
<dbReference type="STRING" id="1121316.SAMN02745207_02430"/>